<dbReference type="Proteomes" id="UP000037982">
    <property type="component" value="Unassembled WGS sequence"/>
</dbReference>
<accession>A0A0N0XWX2</accession>
<keyword evidence="3" id="KW-1185">Reference proteome</keyword>
<feature type="transmembrane region" description="Helical" evidence="1">
    <location>
        <begin position="85"/>
        <end position="106"/>
    </location>
</feature>
<dbReference type="EMBL" id="LGKG01000112">
    <property type="protein sequence ID" value="KPC64194.1"/>
    <property type="molecule type" value="Genomic_DNA"/>
</dbReference>
<comment type="caution">
    <text evidence="2">The sequence shown here is derived from an EMBL/GenBank/DDBJ whole genome shotgun (WGS) entry which is preliminary data.</text>
</comment>
<sequence>MRNWLAAFPFIAAIATIAGVYAGVSGRLPEPLGTHFNGTGGHIDGYTSAHGFLTWNLVELLVLGIVLGVFVYLRRTAPGTRWVIALGWGLAAAFGYLSCVTLLINVDVTDAADVRLPLWRVAVGLAGALLCGALGWLLAGPDRRPSDRRPAGHAERLALGRGETAGWSRSVGSPLVAALAVVTLCAALVIGFLGDRLVAGSLLVAAVVIGAIASVRVTVDRRGLALASTLVPYPFRRIPLDRVEEATSRRVDPLTDFGGWGYRTCPGRSGLVLRSGDGLVLRLTNGREFVVTVDDAATAAALFNTCLDRAREQ</sequence>
<evidence type="ECO:0000313" key="2">
    <source>
        <dbReference type="EMBL" id="KPC64194.1"/>
    </source>
</evidence>
<keyword evidence="1" id="KW-0472">Membrane</keyword>
<evidence type="ECO:0000256" key="1">
    <source>
        <dbReference type="SAM" id="Phobius"/>
    </source>
</evidence>
<feature type="transmembrane region" description="Helical" evidence="1">
    <location>
        <begin position="52"/>
        <end position="73"/>
    </location>
</feature>
<evidence type="ECO:0000313" key="3">
    <source>
        <dbReference type="Proteomes" id="UP000037982"/>
    </source>
</evidence>
<keyword evidence="1" id="KW-0812">Transmembrane</keyword>
<proteinExistence type="predicted"/>
<dbReference type="AlphaFoldDB" id="A0A0N0XWX2"/>
<dbReference type="PATRIC" id="fig|66876.3.peg.3064"/>
<keyword evidence="1" id="KW-1133">Transmembrane helix</keyword>
<evidence type="ECO:0008006" key="4">
    <source>
        <dbReference type="Google" id="ProtNLM"/>
    </source>
</evidence>
<feature type="transmembrane region" description="Helical" evidence="1">
    <location>
        <begin position="175"/>
        <end position="193"/>
    </location>
</feature>
<organism evidence="2 3">
    <name type="scientific">Streptomyces chattanoogensis</name>
    <dbReference type="NCBI Taxonomy" id="66876"/>
    <lineage>
        <taxon>Bacteria</taxon>
        <taxon>Bacillati</taxon>
        <taxon>Actinomycetota</taxon>
        <taxon>Actinomycetes</taxon>
        <taxon>Kitasatosporales</taxon>
        <taxon>Streptomycetaceae</taxon>
        <taxon>Streptomyces</taxon>
    </lineage>
</organism>
<feature type="transmembrane region" description="Helical" evidence="1">
    <location>
        <begin position="199"/>
        <end position="219"/>
    </location>
</feature>
<reference evidence="3" key="1">
    <citation type="submission" date="2015-07" db="EMBL/GenBank/DDBJ databases">
        <authorList>
            <person name="Ju K.-S."/>
            <person name="Doroghazi J.R."/>
            <person name="Metcalf W.W."/>
        </authorList>
    </citation>
    <scope>NUCLEOTIDE SEQUENCE [LARGE SCALE GENOMIC DNA]</scope>
    <source>
        <strain evidence="3">NRRL ISP-5002</strain>
    </source>
</reference>
<gene>
    <name evidence="2" type="ORF">ADL29_13885</name>
</gene>
<name>A0A0N0XWX2_9ACTN</name>
<protein>
    <recommendedName>
        <fullName evidence="4">DUF1648 domain-containing protein</fullName>
    </recommendedName>
</protein>
<feature type="transmembrane region" description="Helical" evidence="1">
    <location>
        <begin position="118"/>
        <end position="139"/>
    </location>
</feature>